<reference evidence="2 3" key="1">
    <citation type="journal article" date="2018" name="Front. Microbiol.">
        <title>Prospects for Fungal Bioremediation of Acidic Radioactive Waste Sites: Characterization and Genome Sequence of Rhodotorula taiwanensis MD1149.</title>
        <authorList>
            <person name="Tkavc R."/>
            <person name="Matrosova V.Y."/>
            <person name="Grichenko O.E."/>
            <person name="Gostincar C."/>
            <person name="Volpe R.P."/>
            <person name="Klimenkova P."/>
            <person name="Gaidamakova E.K."/>
            <person name="Zhou C.E."/>
            <person name="Stewart B.J."/>
            <person name="Lyman M.G."/>
            <person name="Malfatti S.A."/>
            <person name="Rubinfeld B."/>
            <person name="Courtot M."/>
            <person name="Singh J."/>
            <person name="Dalgard C.L."/>
            <person name="Hamilton T."/>
            <person name="Frey K.G."/>
            <person name="Gunde-Cimerman N."/>
            <person name="Dugan L."/>
            <person name="Daly M.J."/>
        </authorList>
    </citation>
    <scope>NUCLEOTIDE SEQUENCE [LARGE SCALE GENOMIC DNA]</scope>
    <source>
        <strain evidence="2 3">MD1149</strain>
    </source>
</reference>
<gene>
    <name evidence="2" type="ORF">BMF94_6755</name>
</gene>
<sequence>MSTSPPSPRSPVLRTQRRQPGRSDFYLQARSLSELALHNLSVADMWETRHSQLNDEDLLDSLAPLGTGVVEEAEEMFRDRCTQALEYAATPSRSPTAPAPSVASSPPRSSCSSASRPRVMADYADPSYFALGRQALYSDGGESSYSSGISTPSLWYQSEAGSSYADSGVGSPLPATPANEQEKPATYSCAGSPSLLASRLADARGASTIASSLDLDAAAEMDDGGPPAPTIAARRSGLSLKLDLSSKTLPTSASLATLRDRGGPAALVSRATKSPAAEPALSPLSAPSSPRIASAVSALSRLAVTDAEANAAAASIAAEAGSTSDAVDDSTPATSKPTWLQSLEQRVAPTDGIKLKRKPTHAYAF</sequence>
<keyword evidence="3" id="KW-1185">Reference proteome</keyword>
<dbReference type="OrthoDB" id="2528081at2759"/>
<proteinExistence type="predicted"/>
<feature type="compositionally biased region" description="Polar residues" evidence="1">
    <location>
        <begin position="321"/>
        <end position="344"/>
    </location>
</feature>
<feature type="region of interest" description="Disordered" evidence="1">
    <location>
        <begin position="318"/>
        <end position="365"/>
    </location>
</feature>
<feature type="region of interest" description="Disordered" evidence="1">
    <location>
        <begin position="88"/>
        <end position="117"/>
    </location>
</feature>
<evidence type="ECO:0000313" key="3">
    <source>
        <dbReference type="Proteomes" id="UP000237144"/>
    </source>
</evidence>
<dbReference type="Proteomes" id="UP000237144">
    <property type="component" value="Unassembled WGS sequence"/>
</dbReference>
<protein>
    <submittedName>
        <fullName evidence="2">Uncharacterized protein</fullName>
    </submittedName>
</protein>
<evidence type="ECO:0000256" key="1">
    <source>
        <dbReference type="SAM" id="MobiDB-lite"/>
    </source>
</evidence>
<name>A0A2S5B059_9BASI</name>
<dbReference type="AlphaFoldDB" id="A0A2S5B059"/>
<organism evidence="2 3">
    <name type="scientific">Rhodotorula taiwanensis</name>
    <dbReference type="NCBI Taxonomy" id="741276"/>
    <lineage>
        <taxon>Eukaryota</taxon>
        <taxon>Fungi</taxon>
        <taxon>Dikarya</taxon>
        <taxon>Basidiomycota</taxon>
        <taxon>Pucciniomycotina</taxon>
        <taxon>Microbotryomycetes</taxon>
        <taxon>Sporidiobolales</taxon>
        <taxon>Sporidiobolaceae</taxon>
        <taxon>Rhodotorula</taxon>
    </lineage>
</organism>
<evidence type="ECO:0000313" key="2">
    <source>
        <dbReference type="EMBL" id="POY70172.1"/>
    </source>
</evidence>
<feature type="compositionally biased region" description="Basic residues" evidence="1">
    <location>
        <begin position="355"/>
        <end position="365"/>
    </location>
</feature>
<accession>A0A2S5B059</accession>
<feature type="region of interest" description="Disordered" evidence="1">
    <location>
        <begin position="1"/>
        <end position="22"/>
    </location>
</feature>
<dbReference type="EMBL" id="PJQD01000140">
    <property type="protein sequence ID" value="POY70172.1"/>
    <property type="molecule type" value="Genomic_DNA"/>
</dbReference>
<feature type="region of interest" description="Disordered" evidence="1">
    <location>
        <begin position="166"/>
        <end position="188"/>
    </location>
</feature>
<comment type="caution">
    <text evidence="2">The sequence shown here is derived from an EMBL/GenBank/DDBJ whole genome shotgun (WGS) entry which is preliminary data.</text>
</comment>